<proteinExistence type="predicted"/>
<dbReference type="EMBL" id="CAJMWX010000347">
    <property type="protein sequence ID" value="CAE6413698.1"/>
    <property type="molecule type" value="Genomic_DNA"/>
</dbReference>
<accession>A0A8H2X4H1</accession>
<dbReference type="AlphaFoldDB" id="A0A8H2X4H1"/>
<organism evidence="1 2">
    <name type="scientific">Rhizoctonia solani</name>
    <dbReference type="NCBI Taxonomy" id="456999"/>
    <lineage>
        <taxon>Eukaryota</taxon>
        <taxon>Fungi</taxon>
        <taxon>Dikarya</taxon>
        <taxon>Basidiomycota</taxon>
        <taxon>Agaricomycotina</taxon>
        <taxon>Agaricomycetes</taxon>
        <taxon>Cantharellales</taxon>
        <taxon>Ceratobasidiaceae</taxon>
        <taxon>Rhizoctonia</taxon>
    </lineage>
</organism>
<evidence type="ECO:0000313" key="2">
    <source>
        <dbReference type="Proteomes" id="UP000663888"/>
    </source>
</evidence>
<protein>
    <recommendedName>
        <fullName evidence="3">F-box domain-containing protein</fullName>
    </recommendedName>
</protein>
<reference evidence="1" key="1">
    <citation type="submission" date="2021-01" db="EMBL/GenBank/DDBJ databases">
        <authorList>
            <person name="Kaushik A."/>
        </authorList>
    </citation>
    <scope>NUCLEOTIDE SEQUENCE</scope>
    <source>
        <strain evidence="1">AG4-R118</strain>
    </source>
</reference>
<sequence length="536" mass="60504">MMEQLRIVGDHLRTSIDNYLGVCSTIHDSLSSGKTLPGFPQELSVGLEKEYALMMSFEQKIQQARIAIGHARNSFTPINKLPSEILIRIFHLVSADPCQLRFFDGSMFHLKHNPYLDWVTHVCSRWRVIALASPSLWAHIDLSLDLPWGRGILDRAETYAKRVDETPCELHLDDIGYAHSGSNNVSHVVGPLASHLSALEFVITSPKLSLFHEYVFNTLVLNCNPEVFRRLCIRSNESLLEPFFEGPDDFVWARSQDQTDPNPGLALNLLGFTKIPTDRQLTGITTLHLQGVFFRWSSKLYHGLVDLRLTSPPNEDATFIDQSAMIQILSASPGLKILHFSLNLTMTEGLENERVPLQDLEVVHISTMSAREDPHSTFHVGSLLRLISPGSKPLELTLQTTTDSDEPMFDSNDTREFFARSRVEKLRVNNGCPSIDCLRLCHLPDLKILWFDSCDIQHFVDSEAALGFPTWIVQGAIISIFKLRWMVQLCPTGLVLSQVSVIGDYGKMEFDHKFREAFPTVRAFEGDVDPHIAGWD</sequence>
<comment type="caution">
    <text evidence="1">The sequence shown here is derived from an EMBL/GenBank/DDBJ whole genome shotgun (WGS) entry which is preliminary data.</text>
</comment>
<gene>
    <name evidence="1" type="ORF">RDB_LOCUS14229</name>
</gene>
<dbReference type="Gene3D" id="1.20.1280.50">
    <property type="match status" value="1"/>
</dbReference>
<evidence type="ECO:0000313" key="1">
    <source>
        <dbReference type="EMBL" id="CAE6413698.1"/>
    </source>
</evidence>
<name>A0A8H2X4H1_9AGAM</name>
<evidence type="ECO:0008006" key="3">
    <source>
        <dbReference type="Google" id="ProtNLM"/>
    </source>
</evidence>
<dbReference type="Proteomes" id="UP000663888">
    <property type="component" value="Unassembled WGS sequence"/>
</dbReference>